<evidence type="ECO:0000256" key="1">
    <source>
        <dbReference type="SAM" id="MobiDB-lite"/>
    </source>
</evidence>
<organism evidence="2 3">
    <name type="scientific">Parascaris equorum</name>
    <name type="common">Equine roundworm</name>
    <dbReference type="NCBI Taxonomy" id="6256"/>
    <lineage>
        <taxon>Eukaryota</taxon>
        <taxon>Metazoa</taxon>
        <taxon>Ecdysozoa</taxon>
        <taxon>Nematoda</taxon>
        <taxon>Chromadorea</taxon>
        <taxon>Rhabditida</taxon>
        <taxon>Spirurina</taxon>
        <taxon>Ascaridomorpha</taxon>
        <taxon>Ascaridoidea</taxon>
        <taxon>Ascarididae</taxon>
        <taxon>Parascaris</taxon>
    </lineage>
</organism>
<name>A0A914RM09_PAREQ</name>
<dbReference type="AlphaFoldDB" id="A0A914RM09"/>
<reference evidence="3" key="1">
    <citation type="submission" date="2022-11" db="UniProtKB">
        <authorList>
            <consortium name="WormBaseParasite"/>
        </authorList>
    </citation>
    <scope>IDENTIFICATION</scope>
</reference>
<feature type="compositionally biased region" description="Basic and acidic residues" evidence="1">
    <location>
        <begin position="44"/>
        <end position="54"/>
    </location>
</feature>
<proteinExistence type="predicted"/>
<sequence length="66" mass="7884">MNVSAVDILLYNGDNLQYDARTAGYPTLPSNYAYSPQMRRDPYYAEQQMRDQRGYDTMYRQQQARY</sequence>
<protein>
    <submittedName>
        <fullName evidence="3">Uncharacterized protein</fullName>
    </submittedName>
</protein>
<dbReference type="Proteomes" id="UP000887564">
    <property type="component" value="Unplaced"/>
</dbReference>
<accession>A0A914RM09</accession>
<evidence type="ECO:0000313" key="2">
    <source>
        <dbReference type="Proteomes" id="UP000887564"/>
    </source>
</evidence>
<feature type="region of interest" description="Disordered" evidence="1">
    <location>
        <begin position="44"/>
        <end position="66"/>
    </location>
</feature>
<keyword evidence="2" id="KW-1185">Reference proteome</keyword>
<evidence type="ECO:0000313" key="3">
    <source>
        <dbReference type="WBParaSite" id="PEQ_0000584701-mRNA-1"/>
    </source>
</evidence>
<dbReference type="WBParaSite" id="PEQ_0000584701-mRNA-1">
    <property type="protein sequence ID" value="PEQ_0000584701-mRNA-1"/>
    <property type="gene ID" value="PEQ_0000584701"/>
</dbReference>